<keyword evidence="1" id="KW-0812">Transmembrane</keyword>
<dbReference type="InterPro" id="IPR050879">
    <property type="entry name" value="Acyltransferase_3"/>
</dbReference>
<dbReference type="EC" id="2.3.-.-" evidence="3"/>
<keyword evidence="1" id="KW-1133">Transmembrane helix</keyword>
<dbReference type="PANTHER" id="PTHR23028:SF53">
    <property type="entry name" value="ACYL_TRANSF_3 DOMAIN-CONTAINING PROTEIN"/>
    <property type="match status" value="1"/>
</dbReference>
<protein>
    <submittedName>
        <fullName evidence="3">Acyltransferase family protein</fullName>
        <ecNumber evidence="3">2.3.-.-</ecNumber>
    </submittedName>
</protein>
<keyword evidence="3" id="KW-0012">Acyltransferase</keyword>
<evidence type="ECO:0000313" key="4">
    <source>
        <dbReference type="Proteomes" id="UP001597557"/>
    </source>
</evidence>
<feature type="domain" description="Acyltransferase 3" evidence="2">
    <location>
        <begin position="8"/>
        <end position="337"/>
    </location>
</feature>
<gene>
    <name evidence="3" type="ORF">ACFS5N_08710</name>
</gene>
<accession>A0ABW5YBA1</accession>
<keyword evidence="3" id="KW-0808">Transferase</keyword>
<feature type="transmembrane region" description="Helical" evidence="1">
    <location>
        <begin position="143"/>
        <end position="165"/>
    </location>
</feature>
<name>A0ABW5YBA1_9SPHI</name>
<sequence length="367" mass="42014">MEKPKIHYYWLDLFRGLAALVVVMMHCRALMFVEFGLLPPSNKTMFTKMFYLFTRLGHQAVMVFFVLSGFLVGGKLIQRLKEGTFDLRSYTIDRTVRIFLPLTSAIILIFISNTITGQKYGIIDYFGNLLSLQDILVTRVSGPLWSLAYEVWFYILMGAIAWCFITSKMTYKYASALILFICFLIFSYSLRSVYLFIWLLGAISFLFGKKNNVIKFSGIVLLILSVGAFELYGHDKTLNAYKENHVEIIELSIGLAVCILAQQVVFSQPKRKLSIAIDGLGTKLANFSYTLYLTHVPIAELLVYEGFPKNKSVNARSIFNYTGGIVIALIGAYVLYWLFEKRTKYVKNKINQLLDRKKHILEEALID</sequence>
<feature type="transmembrane region" description="Helical" evidence="1">
    <location>
        <begin position="98"/>
        <end position="123"/>
    </location>
</feature>
<dbReference type="InterPro" id="IPR002656">
    <property type="entry name" value="Acyl_transf_3_dom"/>
</dbReference>
<reference evidence="4" key="1">
    <citation type="journal article" date="2019" name="Int. J. Syst. Evol. Microbiol.">
        <title>The Global Catalogue of Microorganisms (GCM) 10K type strain sequencing project: providing services to taxonomists for standard genome sequencing and annotation.</title>
        <authorList>
            <consortium name="The Broad Institute Genomics Platform"/>
            <consortium name="The Broad Institute Genome Sequencing Center for Infectious Disease"/>
            <person name="Wu L."/>
            <person name="Ma J."/>
        </authorList>
    </citation>
    <scope>NUCLEOTIDE SEQUENCE [LARGE SCALE GENOMIC DNA]</scope>
    <source>
        <strain evidence="4">KCTC 22437</strain>
    </source>
</reference>
<organism evidence="3 4">
    <name type="scientific">Mucilaginibacter ximonensis</name>
    <dbReference type="NCBI Taxonomy" id="538021"/>
    <lineage>
        <taxon>Bacteria</taxon>
        <taxon>Pseudomonadati</taxon>
        <taxon>Bacteroidota</taxon>
        <taxon>Sphingobacteriia</taxon>
        <taxon>Sphingobacteriales</taxon>
        <taxon>Sphingobacteriaceae</taxon>
        <taxon>Mucilaginibacter</taxon>
    </lineage>
</organism>
<feature type="transmembrane region" description="Helical" evidence="1">
    <location>
        <begin position="12"/>
        <end position="36"/>
    </location>
</feature>
<keyword evidence="1" id="KW-0472">Membrane</keyword>
<evidence type="ECO:0000313" key="3">
    <source>
        <dbReference type="EMBL" id="MFD2872545.1"/>
    </source>
</evidence>
<feature type="transmembrane region" description="Helical" evidence="1">
    <location>
        <begin position="318"/>
        <end position="339"/>
    </location>
</feature>
<keyword evidence="4" id="KW-1185">Reference proteome</keyword>
<dbReference type="RefSeq" id="WP_377184331.1">
    <property type="nucleotide sequence ID" value="NZ_JBHUPD010000002.1"/>
</dbReference>
<comment type="caution">
    <text evidence="3">The sequence shown here is derived from an EMBL/GenBank/DDBJ whole genome shotgun (WGS) entry which is preliminary data.</text>
</comment>
<dbReference type="EMBL" id="JBHUPD010000002">
    <property type="protein sequence ID" value="MFD2872545.1"/>
    <property type="molecule type" value="Genomic_DNA"/>
</dbReference>
<dbReference type="GO" id="GO:0016746">
    <property type="term" value="F:acyltransferase activity"/>
    <property type="evidence" value="ECO:0007669"/>
    <property type="project" value="UniProtKB-KW"/>
</dbReference>
<evidence type="ECO:0000256" key="1">
    <source>
        <dbReference type="SAM" id="Phobius"/>
    </source>
</evidence>
<feature type="transmembrane region" description="Helical" evidence="1">
    <location>
        <begin position="177"/>
        <end position="207"/>
    </location>
</feature>
<feature type="transmembrane region" description="Helical" evidence="1">
    <location>
        <begin position="245"/>
        <end position="265"/>
    </location>
</feature>
<dbReference type="Pfam" id="PF01757">
    <property type="entry name" value="Acyl_transf_3"/>
    <property type="match status" value="1"/>
</dbReference>
<dbReference type="Proteomes" id="UP001597557">
    <property type="component" value="Unassembled WGS sequence"/>
</dbReference>
<feature type="transmembrane region" description="Helical" evidence="1">
    <location>
        <begin position="56"/>
        <end position="77"/>
    </location>
</feature>
<proteinExistence type="predicted"/>
<feature type="transmembrane region" description="Helical" evidence="1">
    <location>
        <begin position="213"/>
        <end position="233"/>
    </location>
</feature>
<evidence type="ECO:0000259" key="2">
    <source>
        <dbReference type="Pfam" id="PF01757"/>
    </source>
</evidence>
<dbReference type="PANTHER" id="PTHR23028">
    <property type="entry name" value="ACETYLTRANSFERASE"/>
    <property type="match status" value="1"/>
</dbReference>